<evidence type="ECO:0000256" key="1">
    <source>
        <dbReference type="SAM" id="MobiDB-lite"/>
    </source>
</evidence>
<dbReference type="Proteomes" id="UP001295444">
    <property type="component" value="Chromosome 01"/>
</dbReference>
<evidence type="ECO:0000313" key="2">
    <source>
        <dbReference type="EMBL" id="CAH2219899.1"/>
    </source>
</evidence>
<accession>A0AAD1R079</accession>
<protein>
    <submittedName>
        <fullName evidence="2">Uncharacterized protein</fullName>
    </submittedName>
</protein>
<dbReference type="Gene3D" id="3.30.70.1820">
    <property type="entry name" value="L1 transposable element, RRM domain"/>
    <property type="match status" value="1"/>
</dbReference>
<sequence length="129" mass="14307">MQIQDGARDTGSPILEPEVGDSQSSFHSTDMTPATDASISTMLDKLKTALCSEKTEGLLEAHNDLAEAHVALENKVRYLEGKITDNEERDRRNNIRIRGIPENVGPQDLPQFVQKLFKSMIPTLTEADL</sequence>
<feature type="region of interest" description="Disordered" evidence="1">
    <location>
        <begin position="1"/>
        <end position="34"/>
    </location>
</feature>
<proteinExistence type="predicted"/>
<reference evidence="2" key="1">
    <citation type="submission" date="2022-03" db="EMBL/GenBank/DDBJ databases">
        <authorList>
            <person name="Alioto T."/>
            <person name="Alioto T."/>
            <person name="Gomez Garrido J."/>
        </authorList>
    </citation>
    <scope>NUCLEOTIDE SEQUENCE</scope>
</reference>
<dbReference type="AlphaFoldDB" id="A0AAD1R079"/>
<feature type="compositionally biased region" description="Polar residues" evidence="1">
    <location>
        <begin position="21"/>
        <end position="34"/>
    </location>
</feature>
<organism evidence="2 3">
    <name type="scientific">Pelobates cultripes</name>
    <name type="common">Western spadefoot toad</name>
    <dbReference type="NCBI Taxonomy" id="61616"/>
    <lineage>
        <taxon>Eukaryota</taxon>
        <taxon>Metazoa</taxon>
        <taxon>Chordata</taxon>
        <taxon>Craniata</taxon>
        <taxon>Vertebrata</taxon>
        <taxon>Euteleostomi</taxon>
        <taxon>Amphibia</taxon>
        <taxon>Batrachia</taxon>
        <taxon>Anura</taxon>
        <taxon>Pelobatoidea</taxon>
        <taxon>Pelobatidae</taxon>
        <taxon>Pelobates</taxon>
    </lineage>
</organism>
<keyword evidence="3" id="KW-1185">Reference proteome</keyword>
<name>A0AAD1R079_PELCU</name>
<gene>
    <name evidence="2" type="ORF">PECUL_23A060704</name>
</gene>
<dbReference type="EMBL" id="OW240912">
    <property type="protein sequence ID" value="CAH2219899.1"/>
    <property type="molecule type" value="Genomic_DNA"/>
</dbReference>
<evidence type="ECO:0000313" key="3">
    <source>
        <dbReference type="Proteomes" id="UP001295444"/>
    </source>
</evidence>